<name>A0A4V6QBU5_9GAMM</name>
<gene>
    <name evidence="2" type="ORF">EDC23_2504</name>
</gene>
<comment type="caution">
    <text evidence="2">The sequence shown here is derived from an EMBL/GenBank/DDBJ whole genome shotgun (WGS) entry which is preliminary data.</text>
</comment>
<sequence>MQIEFSHQPGPRERHLQRKYRNPLFPDAETIDAEQVREAREQDVAELDHFLRYFRDLVQEAVDLQSNSESDVILDIKERLDQSYIQCCALPGNHHEIKQAVNRLIEVIMAAVRQGAANDPVALGKLDEEDEARQLHNRLADEVFVADLILPESPIGQNELVPALLSESQQAVAAALQLFDAEQLSTLYPEAKTLLEQLQQQGHALPEAQQRLQQIEAALAGATAQVTLN</sequence>
<evidence type="ECO:0000313" key="3">
    <source>
        <dbReference type="Proteomes" id="UP000294914"/>
    </source>
</evidence>
<keyword evidence="3" id="KW-1185">Reference proteome</keyword>
<dbReference type="Proteomes" id="UP000294914">
    <property type="component" value="Unassembled WGS sequence"/>
</dbReference>
<dbReference type="OrthoDB" id="9058065at2"/>
<organism evidence="2 3">
    <name type="scientific">Thiohalophilus thiocyanatoxydans</name>
    <dbReference type="NCBI Taxonomy" id="381308"/>
    <lineage>
        <taxon>Bacteria</taxon>
        <taxon>Pseudomonadati</taxon>
        <taxon>Pseudomonadota</taxon>
        <taxon>Gammaproteobacteria</taxon>
        <taxon>Thiohalomonadales</taxon>
        <taxon>Thiohalophilaceae</taxon>
        <taxon>Thiohalophilus</taxon>
    </lineage>
</organism>
<feature type="coiled-coil region" evidence="1">
    <location>
        <begin position="181"/>
        <end position="225"/>
    </location>
</feature>
<dbReference type="EMBL" id="SOQX01000008">
    <property type="protein sequence ID" value="TDX99294.1"/>
    <property type="molecule type" value="Genomic_DNA"/>
</dbReference>
<keyword evidence="1" id="KW-0175">Coiled coil</keyword>
<accession>A0A4V6QBU5</accession>
<evidence type="ECO:0000313" key="2">
    <source>
        <dbReference type="EMBL" id="TDX99294.1"/>
    </source>
</evidence>
<protein>
    <submittedName>
        <fullName evidence="2">Uncharacterized protein</fullName>
    </submittedName>
</protein>
<reference evidence="2 3" key="1">
    <citation type="submission" date="2019-03" db="EMBL/GenBank/DDBJ databases">
        <title>Genomic Encyclopedia of Type Strains, Phase IV (KMG-IV): sequencing the most valuable type-strain genomes for metagenomic binning, comparative biology and taxonomic classification.</title>
        <authorList>
            <person name="Goeker M."/>
        </authorList>
    </citation>
    <scope>NUCLEOTIDE SEQUENCE [LARGE SCALE GENOMIC DNA]</scope>
    <source>
        <strain evidence="2 3">DSM 16326</strain>
    </source>
</reference>
<evidence type="ECO:0000256" key="1">
    <source>
        <dbReference type="SAM" id="Coils"/>
    </source>
</evidence>
<dbReference type="AlphaFoldDB" id="A0A4V6QBU5"/>
<proteinExistence type="predicted"/>
<dbReference type="RefSeq" id="WP_134085034.1">
    <property type="nucleotide sequence ID" value="NZ_SOQX01000008.1"/>
</dbReference>